<dbReference type="InterPro" id="IPR051784">
    <property type="entry name" value="Nod_factor_ABC_transporter"/>
</dbReference>
<protein>
    <recommendedName>
        <fullName evidence="6">Transport permease protein</fullName>
    </recommendedName>
</protein>
<evidence type="ECO:0000256" key="6">
    <source>
        <dbReference type="RuleBase" id="RU361157"/>
    </source>
</evidence>
<comment type="similarity">
    <text evidence="6">Belongs to the ABC-2 integral membrane protein family.</text>
</comment>
<dbReference type="Pfam" id="PF01061">
    <property type="entry name" value="ABC2_membrane"/>
    <property type="match status" value="1"/>
</dbReference>
<keyword evidence="10" id="KW-1185">Reference proteome</keyword>
<evidence type="ECO:0000256" key="4">
    <source>
        <dbReference type="ARBA" id="ARBA00023136"/>
    </source>
</evidence>
<feature type="domain" description="ABC transmembrane type-2" evidence="8">
    <location>
        <begin position="59"/>
        <end position="287"/>
    </location>
</feature>
<dbReference type="PIRSF" id="PIRSF006648">
    <property type="entry name" value="DrrB"/>
    <property type="match status" value="1"/>
</dbReference>
<feature type="transmembrane region" description="Helical" evidence="6">
    <location>
        <begin position="207"/>
        <end position="226"/>
    </location>
</feature>
<evidence type="ECO:0000259" key="8">
    <source>
        <dbReference type="PROSITE" id="PS51012"/>
    </source>
</evidence>
<accession>A0ABQ4CRI6</accession>
<feature type="transmembrane region" description="Helical" evidence="6">
    <location>
        <begin position="95"/>
        <end position="118"/>
    </location>
</feature>
<keyword evidence="5" id="KW-0046">Antibiotic resistance</keyword>
<comment type="caution">
    <text evidence="9">The sequence shown here is derived from an EMBL/GenBank/DDBJ whole genome shotgun (WGS) entry which is preliminary data.</text>
</comment>
<evidence type="ECO:0000313" key="9">
    <source>
        <dbReference type="EMBL" id="GIF73901.1"/>
    </source>
</evidence>
<dbReference type="InterPro" id="IPR013525">
    <property type="entry name" value="ABC2_TM"/>
</dbReference>
<evidence type="ECO:0000256" key="3">
    <source>
        <dbReference type="ARBA" id="ARBA00022989"/>
    </source>
</evidence>
<feature type="region of interest" description="Disordered" evidence="7">
    <location>
        <begin position="1"/>
        <end position="34"/>
    </location>
</feature>
<evidence type="ECO:0000256" key="7">
    <source>
        <dbReference type="SAM" id="MobiDB-lite"/>
    </source>
</evidence>
<feature type="transmembrane region" description="Helical" evidence="6">
    <location>
        <begin position="262"/>
        <end position="280"/>
    </location>
</feature>
<evidence type="ECO:0000256" key="1">
    <source>
        <dbReference type="ARBA" id="ARBA00004141"/>
    </source>
</evidence>
<name>A0ABQ4CRI6_9ACTN</name>
<dbReference type="PANTHER" id="PTHR43229:SF2">
    <property type="entry name" value="NODULATION PROTEIN J"/>
    <property type="match status" value="1"/>
</dbReference>
<keyword evidence="2 6" id="KW-0812">Transmembrane</keyword>
<keyword evidence="3 6" id="KW-1133">Transmembrane helix</keyword>
<dbReference type="PRINTS" id="PR00164">
    <property type="entry name" value="ABC2TRNSPORT"/>
</dbReference>
<proteinExistence type="inferred from homology"/>
<dbReference type="PANTHER" id="PTHR43229">
    <property type="entry name" value="NODULATION PROTEIN J"/>
    <property type="match status" value="1"/>
</dbReference>
<gene>
    <name evidence="9" type="ORF">Asi02nite_34190</name>
</gene>
<dbReference type="InterPro" id="IPR000412">
    <property type="entry name" value="ABC_2_transport"/>
</dbReference>
<dbReference type="EMBL" id="BONE01000025">
    <property type="protein sequence ID" value="GIF73901.1"/>
    <property type="molecule type" value="Genomic_DNA"/>
</dbReference>
<sequence>MAGAPATARAALSPVDLAPRPDDPASGVPRTTPNGGVGVTATVAVFEYHLVGYRRTWRGSVFGSFLLPLLTMLGFGVGVGAYVEGGVGGVSYLDWVVPGLIASAALQVGVGEATWPVLGNFEWHKIYFGQAAAPLRVADVLGGHLAFVVFRALLSAAAFLLVATLFGAVHSVWALATLPLVVLLGCAVAAPTFAYSASITSDSYLALLFRFAVLPMSLFAGVFFPVEAMPVGLRWVAYATPLWHGVDLCRAATLGVAPQWSALGHLAYLALWAVGGWWLAHARFRKRLVF</sequence>
<comment type="subcellular location">
    <subcellularLocation>
        <location evidence="6">Cell membrane</location>
        <topology evidence="6">Multi-pass membrane protein</topology>
    </subcellularLocation>
    <subcellularLocation>
        <location evidence="1">Membrane</location>
        <topology evidence="1">Multi-pass membrane protein</topology>
    </subcellularLocation>
</comment>
<evidence type="ECO:0000256" key="5">
    <source>
        <dbReference type="ARBA" id="ARBA00023251"/>
    </source>
</evidence>
<keyword evidence="4 6" id="KW-0472">Membrane</keyword>
<evidence type="ECO:0000313" key="10">
    <source>
        <dbReference type="Proteomes" id="UP000604117"/>
    </source>
</evidence>
<dbReference type="Proteomes" id="UP000604117">
    <property type="component" value="Unassembled WGS sequence"/>
</dbReference>
<keyword evidence="6" id="KW-1003">Cell membrane</keyword>
<dbReference type="PROSITE" id="PS51012">
    <property type="entry name" value="ABC_TM2"/>
    <property type="match status" value="1"/>
</dbReference>
<keyword evidence="6" id="KW-0813">Transport</keyword>
<dbReference type="InterPro" id="IPR047817">
    <property type="entry name" value="ABC2_TM_bact-type"/>
</dbReference>
<feature type="transmembrane region" description="Helical" evidence="6">
    <location>
        <begin position="61"/>
        <end position="83"/>
    </location>
</feature>
<organism evidence="9 10">
    <name type="scientific">Asanoa siamensis</name>
    <dbReference type="NCBI Taxonomy" id="926357"/>
    <lineage>
        <taxon>Bacteria</taxon>
        <taxon>Bacillati</taxon>
        <taxon>Actinomycetota</taxon>
        <taxon>Actinomycetes</taxon>
        <taxon>Micromonosporales</taxon>
        <taxon>Micromonosporaceae</taxon>
        <taxon>Asanoa</taxon>
    </lineage>
</organism>
<feature type="transmembrane region" description="Helical" evidence="6">
    <location>
        <begin position="172"/>
        <end position="195"/>
    </location>
</feature>
<evidence type="ECO:0000256" key="2">
    <source>
        <dbReference type="ARBA" id="ARBA00022692"/>
    </source>
</evidence>
<feature type="transmembrane region" description="Helical" evidence="6">
    <location>
        <begin position="145"/>
        <end position="166"/>
    </location>
</feature>
<reference evidence="9 10" key="1">
    <citation type="submission" date="2021-01" db="EMBL/GenBank/DDBJ databases">
        <title>Whole genome shotgun sequence of Asanoa siamensis NBRC 107932.</title>
        <authorList>
            <person name="Komaki H."/>
            <person name="Tamura T."/>
        </authorList>
    </citation>
    <scope>NUCLEOTIDE SEQUENCE [LARGE SCALE GENOMIC DNA]</scope>
    <source>
        <strain evidence="9 10">NBRC 107932</strain>
    </source>
</reference>